<reference evidence="2 3" key="1">
    <citation type="submission" date="2022-06" db="EMBL/GenBank/DDBJ databases">
        <title>Isolation of gut microbiota from human fecal samples.</title>
        <authorList>
            <person name="Pamer E.G."/>
            <person name="Barat B."/>
            <person name="Waligurski E."/>
            <person name="Medina S."/>
            <person name="Paddock L."/>
            <person name="Mostad J."/>
        </authorList>
    </citation>
    <scope>NUCLEOTIDE SEQUENCE [LARGE SCALE GENOMIC DNA]</scope>
    <source>
        <strain evidence="2 3">DFI.9.73</strain>
    </source>
</reference>
<feature type="transmembrane region" description="Helical" evidence="1">
    <location>
        <begin position="18"/>
        <end position="37"/>
    </location>
</feature>
<evidence type="ECO:0000313" key="2">
    <source>
        <dbReference type="EMBL" id="MCQ4841390.1"/>
    </source>
</evidence>
<gene>
    <name evidence="2" type="ORF">NE695_15875</name>
</gene>
<feature type="transmembrane region" description="Helical" evidence="1">
    <location>
        <begin position="131"/>
        <end position="159"/>
    </location>
</feature>
<feature type="transmembrane region" description="Helical" evidence="1">
    <location>
        <begin position="165"/>
        <end position="188"/>
    </location>
</feature>
<organism evidence="2 3">
    <name type="scientific">Neglectibacter timonensis</name>
    <dbReference type="NCBI Taxonomy" id="1776382"/>
    <lineage>
        <taxon>Bacteria</taxon>
        <taxon>Bacillati</taxon>
        <taxon>Bacillota</taxon>
        <taxon>Clostridia</taxon>
        <taxon>Eubacteriales</taxon>
        <taxon>Oscillospiraceae</taxon>
        <taxon>Neglectibacter</taxon>
    </lineage>
</organism>
<feature type="transmembrane region" description="Helical" evidence="1">
    <location>
        <begin position="226"/>
        <end position="244"/>
    </location>
</feature>
<comment type="caution">
    <text evidence="2">The sequence shown here is derived from an EMBL/GenBank/DDBJ whole genome shotgun (WGS) entry which is preliminary data.</text>
</comment>
<dbReference type="GeneID" id="90533201"/>
<name>A0ABT1S378_9FIRM</name>
<keyword evidence="3" id="KW-1185">Reference proteome</keyword>
<accession>A0ABT1S378</accession>
<keyword evidence="1" id="KW-1133">Transmembrane helix</keyword>
<keyword evidence="1" id="KW-0812">Transmembrane</keyword>
<evidence type="ECO:0008006" key="4">
    <source>
        <dbReference type="Google" id="ProtNLM"/>
    </source>
</evidence>
<feature type="transmembrane region" description="Helical" evidence="1">
    <location>
        <begin position="73"/>
        <end position="100"/>
    </location>
</feature>
<sequence length="261" mass="28727">MAKKDLGAIWQRKGIRALLMLMPVILLVVIPLVYSAATSLLPVTEDAQVPEAIQSLLESASAELGYRQIWFDAFTTLLCPMLFLTVPVICSVASASYAFLGEKEEGTLETVLLSSMDAKSVFNSKVSSCSLLSVVISLLSFLAFAITVSVADIILGAPFFFNWKWLILLLFLMPALAFFSVIFVSLVISRVHSTGESLQTMGYLILPFVILFLVQFTGIIKINAVFLLILSVLLAVASVVMFNVSARRFYAERLLERPLED</sequence>
<evidence type="ECO:0000313" key="3">
    <source>
        <dbReference type="Proteomes" id="UP001524473"/>
    </source>
</evidence>
<proteinExistence type="predicted"/>
<keyword evidence="1" id="KW-0472">Membrane</keyword>
<dbReference type="RefSeq" id="WP_147578596.1">
    <property type="nucleotide sequence ID" value="NZ_CABKVV010000014.1"/>
</dbReference>
<feature type="transmembrane region" description="Helical" evidence="1">
    <location>
        <begin position="200"/>
        <end position="220"/>
    </location>
</feature>
<protein>
    <recommendedName>
        <fullName evidence="4">ABC-2 family transporter protein</fullName>
    </recommendedName>
</protein>
<dbReference type="Proteomes" id="UP001524473">
    <property type="component" value="Unassembled WGS sequence"/>
</dbReference>
<evidence type="ECO:0000256" key="1">
    <source>
        <dbReference type="SAM" id="Phobius"/>
    </source>
</evidence>
<dbReference type="EMBL" id="JANFZH010000047">
    <property type="protein sequence ID" value="MCQ4841390.1"/>
    <property type="molecule type" value="Genomic_DNA"/>
</dbReference>